<evidence type="ECO:0000313" key="3">
    <source>
        <dbReference type="Proteomes" id="UP001476798"/>
    </source>
</evidence>
<accession>A0ABV0PWQ4</accession>
<proteinExistence type="predicted"/>
<comment type="caution">
    <text evidence="2">The sequence shown here is derived from an EMBL/GenBank/DDBJ whole genome shotgun (WGS) entry which is preliminary data.</text>
</comment>
<sequence length="181" mass="20154">MSTVSSCRTVLIEKNSINSLTLNENPHLKHQRMLVAGMVAVNASGSEAILPENDIELAFDVKFDVRDIIEINTVRVAINHLLCSGPSNTLHLNPDRISRLQEDCRDGLTRVKASPMDAFREHQDDKALRPTDDDQPHSELDRTVGFKVTRPGLLLLPLGPGDLRLDPGQRVSTLMHCFQEV</sequence>
<evidence type="ECO:0000313" key="2">
    <source>
        <dbReference type="EMBL" id="MEQ2187838.1"/>
    </source>
</evidence>
<name>A0ABV0PWQ4_9TELE</name>
<organism evidence="2 3">
    <name type="scientific">Goodea atripinnis</name>
    <dbReference type="NCBI Taxonomy" id="208336"/>
    <lineage>
        <taxon>Eukaryota</taxon>
        <taxon>Metazoa</taxon>
        <taxon>Chordata</taxon>
        <taxon>Craniata</taxon>
        <taxon>Vertebrata</taxon>
        <taxon>Euteleostomi</taxon>
        <taxon>Actinopterygii</taxon>
        <taxon>Neopterygii</taxon>
        <taxon>Teleostei</taxon>
        <taxon>Neoteleostei</taxon>
        <taxon>Acanthomorphata</taxon>
        <taxon>Ovalentaria</taxon>
        <taxon>Atherinomorphae</taxon>
        <taxon>Cyprinodontiformes</taxon>
        <taxon>Goodeidae</taxon>
        <taxon>Goodea</taxon>
    </lineage>
</organism>
<protein>
    <submittedName>
        <fullName evidence="2">Uncharacterized protein</fullName>
    </submittedName>
</protein>
<evidence type="ECO:0000256" key="1">
    <source>
        <dbReference type="SAM" id="MobiDB-lite"/>
    </source>
</evidence>
<reference evidence="2 3" key="1">
    <citation type="submission" date="2021-06" db="EMBL/GenBank/DDBJ databases">
        <authorList>
            <person name="Palmer J.M."/>
        </authorList>
    </citation>
    <scope>NUCLEOTIDE SEQUENCE [LARGE SCALE GENOMIC DNA]</scope>
    <source>
        <strain evidence="2 3">GA_2019</strain>
        <tissue evidence="2">Muscle</tissue>
    </source>
</reference>
<gene>
    <name evidence="2" type="ORF">GOODEAATRI_008683</name>
</gene>
<dbReference type="Proteomes" id="UP001476798">
    <property type="component" value="Unassembled WGS sequence"/>
</dbReference>
<keyword evidence="3" id="KW-1185">Reference proteome</keyword>
<dbReference type="EMBL" id="JAHRIO010090428">
    <property type="protein sequence ID" value="MEQ2187838.1"/>
    <property type="molecule type" value="Genomic_DNA"/>
</dbReference>
<feature type="region of interest" description="Disordered" evidence="1">
    <location>
        <begin position="120"/>
        <end position="139"/>
    </location>
</feature>